<feature type="transmembrane region" description="Helical" evidence="7">
    <location>
        <begin position="233"/>
        <end position="258"/>
    </location>
</feature>
<protein>
    <submittedName>
        <fullName evidence="8">Cation transporter</fullName>
    </submittedName>
</protein>
<sequence>MPIMADLLRFSPLTIHYAYFILTPTICSIIFYTAPTQIHDLHYVDALFMCFSAMTGTGLNVMDLSTMGSLQQGTLFTLLILGHAFPVFAFISLLRAISFRTALNNAPTEGKDDQAVSQVPISQLEEQVGCDKEDPLPAKLIDKAKIRMAVREVQPDIGLCNGHELCAATQLRNPDETQRGFSVGVNNKNKDIEYWKAHIRSLVSWFKGVVDRSANRLSCRDSICCNSPGGIKYMALCLITGLVILYFIGFLILGIVSIGLWSKLVRPDIPREDKVSPFWAGAFLATSALCNNGMSLIDTNMGPYQKEPFPLLACGFLILAGNTLFPCLLRFLIWALRTMLPNTQTWELWRRTFDFTLSHPHKVCAYLYPTWHTWFVLGTIIFLNALMWGGFEISAIHNEEIGSLPIKFRVLDGLFQALAVRGGGFSVVAFDRLPQALLILYVFMMYISAFPVSAAISSTEVPDEWPAEQSEQQSPHTHFASFRHGRFVYKQLRSQFNHDIWWLSLAILLITIIESGHFTAEPLAFSTFNIIFEAVSAYSCVGVTIGYPGQSYAFCGAWHTLSKLLLIAVSLRGRHRGLSVIVNADPFLQPRVIKGTEKTQQEKDRYVNIKETSLGCV</sequence>
<feature type="transmembrane region" description="Helical" evidence="7">
    <location>
        <begin position="41"/>
        <end position="62"/>
    </location>
</feature>
<feature type="transmembrane region" description="Helical" evidence="7">
    <location>
        <begin position="309"/>
        <end position="333"/>
    </location>
</feature>
<evidence type="ECO:0000256" key="7">
    <source>
        <dbReference type="SAM" id="Phobius"/>
    </source>
</evidence>
<evidence type="ECO:0000256" key="6">
    <source>
        <dbReference type="ARBA" id="ARBA00023136"/>
    </source>
</evidence>
<dbReference type="Pfam" id="PF02386">
    <property type="entry name" value="TrkH"/>
    <property type="match status" value="1"/>
</dbReference>
<dbReference type="GO" id="GO:1990573">
    <property type="term" value="P:potassium ion import across plasma membrane"/>
    <property type="evidence" value="ECO:0007669"/>
    <property type="project" value="TreeGrafter"/>
</dbReference>
<dbReference type="AlphaFoldDB" id="A0A0G4P3V7"/>
<feature type="transmembrane region" description="Helical" evidence="7">
    <location>
        <begin position="371"/>
        <end position="391"/>
    </location>
</feature>
<keyword evidence="6 7" id="KW-0472">Membrane</keyword>
<evidence type="ECO:0000313" key="9">
    <source>
        <dbReference type="Proteomes" id="UP000053732"/>
    </source>
</evidence>
<gene>
    <name evidence="8" type="ORF">PCAMFM013_S005g000143</name>
</gene>
<accession>A0A0G4P3V7</accession>
<dbReference type="GO" id="GO:0140107">
    <property type="term" value="F:high-affinity potassium ion transmembrane transporter activity"/>
    <property type="evidence" value="ECO:0007669"/>
    <property type="project" value="TreeGrafter"/>
</dbReference>
<comment type="subcellular location">
    <subcellularLocation>
        <location evidence="1">Membrane</location>
        <topology evidence="1">Multi-pass membrane protein</topology>
    </subcellularLocation>
</comment>
<evidence type="ECO:0000256" key="5">
    <source>
        <dbReference type="ARBA" id="ARBA00023065"/>
    </source>
</evidence>
<feature type="transmembrane region" description="Helical" evidence="7">
    <location>
        <begin position="15"/>
        <end position="34"/>
    </location>
</feature>
<organism evidence="8 9">
    <name type="scientific">Penicillium camemberti (strain FM 013)</name>
    <dbReference type="NCBI Taxonomy" id="1429867"/>
    <lineage>
        <taxon>Eukaryota</taxon>
        <taxon>Fungi</taxon>
        <taxon>Dikarya</taxon>
        <taxon>Ascomycota</taxon>
        <taxon>Pezizomycotina</taxon>
        <taxon>Eurotiomycetes</taxon>
        <taxon>Eurotiomycetidae</taxon>
        <taxon>Eurotiales</taxon>
        <taxon>Aspergillaceae</taxon>
        <taxon>Penicillium</taxon>
    </lineage>
</organism>
<dbReference type="PANTHER" id="PTHR31064">
    <property type="entry name" value="POTASSIUM TRANSPORT PROTEIN DDB_G0292412-RELATED"/>
    <property type="match status" value="1"/>
</dbReference>
<dbReference type="PANTHER" id="PTHR31064:SF37">
    <property type="entry name" value="TRANSPORTER, PUTATIVE (EUROFUNG)-RELATED"/>
    <property type="match status" value="1"/>
</dbReference>
<proteinExistence type="predicted"/>
<name>A0A0G4P3V7_PENC3</name>
<dbReference type="InterPro" id="IPR003445">
    <property type="entry name" value="Cat_transpt"/>
</dbReference>
<dbReference type="EMBL" id="HG793138">
    <property type="protein sequence ID" value="CRL20979.1"/>
    <property type="molecule type" value="Genomic_DNA"/>
</dbReference>
<feature type="transmembrane region" description="Helical" evidence="7">
    <location>
        <begin position="278"/>
        <end position="297"/>
    </location>
</feature>
<reference evidence="8 9" key="1">
    <citation type="journal article" date="2014" name="Nat. Commun.">
        <title>Multiple recent horizontal transfers of a large genomic region in cheese making fungi.</title>
        <authorList>
            <person name="Cheeseman K."/>
            <person name="Ropars J."/>
            <person name="Renault P."/>
            <person name="Dupont J."/>
            <person name="Gouzy J."/>
            <person name="Branca A."/>
            <person name="Abraham A.L."/>
            <person name="Ceppi M."/>
            <person name="Conseiller E."/>
            <person name="Debuchy R."/>
            <person name="Malagnac F."/>
            <person name="Goarin A."/>
            <person name="Silar P."/>
            <person name="Lacoste S."/>
            <person name="Sallet E."/>
            <person name="Bensimon A."/>
            <person name="Giraud T."/>
            <person name="Brygoo Y."/>
        </authorList>
    </citation>
    <scope>NUCLEOTIDE SEQUENCE [LARGE SCALE GENOMIC DNA]</scope>
    <source>
        <strain evidence="9">FM 013</strain>
    </source>
</reference>
<feature type="transmembrane region" description="Helical" evidence="7">
    <location>
        <begin position="74"/>
        <end position="94"/>
    </location>
</feature>
<evidence type="ECO:0000256" key="1">
    <source>
        <dbReference type="ARBA" id="ARBA00004141"/>
    </source>
</evidence>
<dbReference type="GO" id="GO:0030007">
    <property type="term" value="P:intracellular potassium ion homeostasis"/>
    <property type="evidence" value="ECO:0007669"/>
    <property type="project" value="TreeGrafter"/>
</dbReference>
<keyword evidence="3 7" id="KW-0812">Transmembrane</keyword>
<keyword evidence="4 7" id="KW-1133">Transmembrane helix</keyword>
<feature type="transmembrane region" description="Helical" evidence="7">
    <location>
        <begin position="527"/>
        <end position="545"/>
    </location>
</feature>
<evidence type="ECO:0000256" key="4">
    <source>
        <dbReference type="ARBA" id="ARBA00022989"/>
    </source>
</evidence>
<feature type="transmembrane region" description="Helical" evidence="7">
    <location>
        <begin position="436"/>
        <end position="456"/>
    </location>
</feature>
<keyword evidence="5" id="KW-0406">Ion transport</keyword>
<evidence type="ECO:0000256" key="2">
    <source>
        <dbReference type="ARBA" id="ARBA00022448"/>
    </source>
</evidence>
<keyword evidence="9" id="KW-1185">Reference proteome</keyword>
<dbReference type="STRING" id="1429867.A0A0G4P3V7"/>
<feature type="transmembrane region" description="Helical" evidence="7">
    <location>
        <begin position="500"/>
        <end position="520"/>
    </location>
</feature>
<dbReference type="GO" id="GO:0005886">
    <property type="term" value="C:plasma membrane"/>
    <property type="evidence" value="ECO:0007669"/>
    <property type="project" value="TreeGrafter"/>
</dbReference>
<evidence type="ECO:0000256" key="3">
    <source>
        <dbReference type="ARBA" id="ARBA00022692"/>
    </source>
</evidence>
<keyword evidence="2" id="KW-0813">Transport</keyword>
<evidence type="ECO:0000313" key="8">
    <source>
        <dbReference type="EMBL" id="CRL20979.1"/>
    </source>
</evidence>
<dbReference type="Proteomes" id="UP000053732">
    <property type="component" value="Unassembled WGS sequence"/>
</dbReference>
<dbReference type="InterPro" id="IPR051143">
    <property type="entry name" value="TrkH_K-transport"/>
</dbReference>